<keyword evidence="2" id="KW-0812">Transmembrane</keyword>
<feature type="compositionally biased region" description="Basic and acidic residues" evidence="1">
    <location>
        <begin position="527"/>
        <end position="538"/>
    </location>
</feature>
<evidence type="ECO:0000256" key="2">
    <source>
        <dbReference type="SAM" id="Phobius"/>
    </source>
</evidence>
<reference evidence="3 4" key="1">
    <citation type="submission" date="2018-11" db="EMBL/GenBank/DDBJ databases">
        <title>Whole genome sequence of Streptomyces chrestomyceticus NBRC 13444(T).</title>
        <authorList>
            <person name="Komaki H."/>
            <person name="Tamura T."/>
        </authorList>
    </citation>
    <scope>NUCLEOTIDE SEQUENCE [LARGE SCALE GENOMIC DNA]</scope>
    <source>
        <strain evidence="3 4">NBRC 13444</strain>
    </source>
</reference>
<dbReference type="EMBL" id="BHZC01000001">
    <property type="protein sequence ID" value="GCD32800.1"/>
    <property type="molecule type" value="Genomic_DNA"/>
</dbReference>
<dbReference type="AlphaFoldDB" id="A0A7U9PVY4"/>
<evidence type="ECO:0000256" key="1">
    <source>
        <dbReference type="SAM" id="MobiDB-lite"/>
    </source>
</evidence>
<feature type="region of interest" description="Disordered" evidence="1">
    <location>
        <begin position="257"/>
        <end position="276"/>
    </location>
</feature>
<name>A0A7U9PVY4_9ACTN</name>
<feature type="transmembrane region" description="Helical" evidence="2">
    <location>
        <begin position="157"/>
        <end position="181"/>
    </location>
</feature>
<sequence length="548" mass="60049">MRDGRKGDHMSGLSTAPSAQEATRLLCVGAHVDRRYRQQIIEELVEHEERPVAASLGCDVLPVLAHALRARRWEAATGLAVLLVWAAFAVVDGRAAALFAVAWCLLWLAALAWRLVAPALVPGRAGVATRASLVAVAPYALVFLGVLISQFPLSVRWVTAGGVPLSHAVAFPLLLAVPVWAHRVRRALLMRRELGRESFDARTALRLPDTRRCRRIGAAIGREQFSPLCAYRPDHPLIGFGTTYDAWSFILELRPKDPEAEDGADRPPPPGELSNRDILDLIRPQIASLRLAVPAATARDRLRQLKVDECVCLPVYGPRQDMPYETERLRECLREAVDDHGEGRRHFLRVRITAWGGQLVVSVLVRVHTQGAMLVLEVAPHVLAPVRADYASAADSASDHDLLLLRNTALALFSSPAASTTAVFGLLRTAVTVSRTWLRRPTRSRPDGPRVSVRELGSAQQVTLFQEMDASRYVKTVQDRITNGVLQALRSKGYDTREFERQSVTIGQGAIYIGTMSGGVASTGARTDIHYTPGDRHGSTRSGRTAPP</sequence>
<accession>A0A7U9PVY4</accession>
<feature type="transmembrane region" description="Helical" evidence="2">
    <location>
        <begin position="133"/>
        <end position="151"/>
    </location>
</feature>
<keyword evidence="2" id="KW-1133">Transmembrane helix</keyword>
<keyword evidence="2" id="KW-0472">Membrane</keyword>
<comment type="caution">
    <text evidence="3">The sequence shown here is derived from an EMBL/GenBank/DDBJ whole genome shotgun (WGS) entry which is preliminary data.</text>
</comment>
<protein>
    <submittedName>
        <fullName evidence="3">Membrane protein</fullName>
    </submittedName>
</protein>
<evidence type="ECO:0000313" key="4">
    <source>
        <dbReference type="Proteomes" id="UP000287830"/>
    </source>
</evidence>
<gene>
    <name evidence="3" type="ORF">OEIGOIKO_00518</name>
</gene>
<organism evidence="3 4">
    <name type="scientific">Streptomyces chrestomyceticus JCM 4735</name>
    <dbReference type="NCBI Taxonomy" id="1306181"/>
    <lineage>
        <taxon>Bacteria</taxon>
        <taxon>Bacillati</taxon>
        <taxon>Actinomycetota</taxon>
        <taxon>Actinomycetes</taxon>
        <taxon>Kitasatosporales</taxon>
        <taxon>Streptomycetaceae</taxon>
        <taxon>Streptomyces</taxon>
    </lineage>
</organism>
<evidence type="ECO:0000313" key="3">
    <source>
        <dbReference type="EMBL" id="GCD32800.1"/>
    </source>
</evidence>
<feature type="transmembrane region" description="Helical" evidence="2">
    <location>
        <begin position="97"/>
        <end position="121"/>
    </location>
</feature>
<feature type="region of interest" description="Disordered" evidence="1">
    <location>
        <begin position="524"/>
        <end position="548"/>
    </location>
</feature>
<dbReference type="Proteomes" id="UP000287830">
    <property type="component" value="Unassembled WGS sequence"/>
</dbReference>
<proteinExistence type="predicted"/>